<feature type="transmembrane region" description="Helical" evidence="2">
    <location>
        <begin position="364"/>
        <end position="388"/>
    </location>
</feature>
<keyword evidence="2" id="KW-0472">Membrane</keyword>
<evidence type="ECO:0008006" key="6">
    <source>
        <dbReference type="Google" id="ProtNLM"/>
    </source>
</evidence>
<keyword evidence="2" id="KW-1133">Transmembrane helix</keyword>
<feature type="chain" id="PRO_5043427972" description="Macrofage activating glycoprotein" evidence="3">
    <location>
        <begin position="25"/>
        <end position="389"/>
    </location>
</feature>
<evidence type="ECO:0000313" key="4">
    <source>
        <dbReference type="EMBL" id="GJJ08050.1"/>
    </source>
</evidence>
<feature type="region of interest" description="Disordered" evidence="1">
    <location>
        <begin position="320"/>
        <end position="356"/>
    </location>
</feature>
<reference evidence="4" key="1">
    <citation type="submission" date="2021-10" db="EMBL/GenBank/DDBJ databases">
        <title>De novo Genome Assembly of Clathrus columnatus (Basidiomycota, Fungi) Using Illumina and Nanopore Sequence Data.</title>
        <authorList>
            <person name="Ogiso-Tanaka E."/>
            <person name="Itagaki H."/>
            <person name="Hosoya T."/>
            <person name="Hosaka K."/>
        </authorList>
    </citation>
    <scope>NUCLEOTIDE SEQUENCE</scope>
    <source>
        <strain evidence="4">MO-923</strain>
    </source>
</reference>
<organism evidence="4 5">
    <name type="scientific">Clathrus columnatus</name>
    <dbReference type="NCBI Taxonomy" id="1419009"/>
    <lineage>
        <taxon>Eukaryota</taxon>
        <taxon>Fungi</taxon>
        <taxon>Dikarya</taxon>
        <taxon>Basidiomycota</taxon>
        <taxon>Agaricomycotina</taxon>
        <taxon>Agaricomycetes</taxon>
        <taxon>Phallomycetidae</taxon>
        <taxon>Phallales</taxon>
        <taxon>Clathraceae</taxon>
        <taxon>Clathrus</taxon>
    </lineage>
</organism>
<accession>A0AAV5A824</accession>
<comment type="caution">
    <text evidence="4">The sequence shown here is derived from an EMBL/GenBank/DDBJ whole genome shotgun (WGS) entry which is preliminary data.</text>
</comment>
<proteinExistence type="predicted"/>
<keyword evidence="5" id="KW-1185">Reference proteome</keyword>
<feature type="compositionally biased region" description="Low complexity" evidence="1">
    <location>
        <begin position="320"/>
        <end position="329"/>
    </location>
</feature>
<protein>
    <recommendedName>
        <fullName evidence="6">Macrofage activating glycoprotein</fullName>
    </recommendedName>
</protein>
<dbReference type="EMBL" id="BPWL01000003">
    <property type="protein sequence ID" value="GJJ08050.1"/>
    <property type="molecule type" value="Genomic_DNA"/>
</dbReference>
<keyword evidence="3" id="KW-0732">Signal</keyword>
<feature type="compositionally biased region" description="Gly residues" evidence="1">
    <location>
        <begin position="330"/>
        <end position="343"/>
    </location>
</feature>
<sequence length="389" mass="39771">MPRSMRSLLALGVLTGSAVQLGSAQSLTPLASKSFPFGSLPTQAAGANAGPRGPQSGFNNCNNSTAGPNSMCQTLVFNSITDFCLWGTPGPNETIADTEAAEVAYCTNPERGGRPIRAGALHGIQWLYAENYVQFAGFIDQTAFGLADGDDGGELDPHGADQQGNPLGGLLYTQAFSQSIKATQFNENFKNGQLINSDGEEGIQEWVLFIGNGMVCAKACTNTDPNRAALCNHIYDEIGCSYNAVADYSQINGTFTVCDSTDMGPPGVFTQADGQVTTWVQPFTGSFTVPYTPTQVTSSNCFTYESTQLFPNLAATPTSSSGANAATTTGGAGSNGGSNGGAAGSSRSGSAGAPASTSGSGANAAFTVAAGPFTVFVGAMLGAFVTIFA</sequence>
<keyword evidence="2" id="KW-0812">Transmembrane</keyword>
<feature type="signal peptide" evidence="3">
    <location>
        <begin position="1"/>
        <end position="24"/>
    </location>
</feature>
<dbReference type="AlphaFoldDB" id="A0AAV5A824"/>
<evidence type="ECO:0000256" key="1">
    <source>
        <dbReference type="SAM" id="MobiDB-lite"/>
    </source>
</evidence>
<dbReference type="Proteomes" id="UP001050691">
    <property type="component" value="Unassembled WGS sequence"/>
</dbReference>
<gene>
    <name evidence="4" type="ORF">Clacol_002257</name>
</gene>
<evidence type="ECO:0000256" key="3">
    <source>
        <dbReference type="SAM" id="SignalP"/>
    </source>
</evidence>
<feature type="compositionally biased region" description="Low complexity" evidence="1">
    <location>
        <begin position="344"/>
        <end position="356"/>
    </location>
</feature>
<name>A0AAV5A824_9AGAM</name>
<evidence type="ECO:0000313" key="5">
    <source>
        <dbReference type="Proteomes" id="UP001050691"/>
    </source>
</evidence>
<evidence type="ECO:0000256" key="2">
    <source>
        <dbReference type="SAM" id="Phobius"/>
    </source>
</evidence>